<sequence>MPKPVNQRCQQCALLSASEARQKACWDSQLCHKRRSFYRHKLALAQTHQVNEPVPVLDVPLPDTVYAILYRYLIEGNILHAIAAELYRGDQLIAKTRPIHCGALTDRVLRMYLQSVLETFTHHSGTSVALFREMVDLPLSRHPCPVADCHLNPTQRLEELL</sequence>
<dbReference type="EMBL" id="CP053587">
    <property type="protein sequence ID" value="WNZ27870.1"/>
    <property type="molecule type" value="Genomic_DNA"/>
</dbReference>
<organism evidence="1">
    <name type="scientific">Leptolyngbya sp. NK1-12</name>
    <dbReference type="NCBI Taxonomy" id="2547451"/>
    <lineage>
        <taxon>Bacteria</taxon>
        <taxon>Bacillati</taxon>
        <taxon>Cyanobacteriota</taxon>
        <taxon>Cyanophyceae</taxon>
        <taxon>Leptolyngbyales</taxon>
        <taxon>Leptolyngbyaceae</taxon>
        <taxon>Leptolyngbya group</taxon>
        <taxon>Leptolyngbya</taxon>
    </lineage>
</organism>
<evidence type="ECO:0000313" key="1">
    <source>
        <dbReference type="EMBL" id="WNZ27870.1"/>
    </source>
</evidence>
<protein>
    <submittedName>
        <fullName evidence="1">Uncharacterized protein</fullName>
    </submittedName>
</protein>
<reference evidence="1" key="1">
    <citation type="submission" date="2020-05" db="EMBL/GenBank/DDBJ databases">
        <authorList>
            <person name="Zhu T."/>
            <person name="Keshari N."/>
            <person name="Lu X."/>
        </authorList>
    </citation>
    <scope>NUCLEOTIDE SEQUENCE</scope>
    <source>
        <strain evidence="1">NK1-12</strain>
    </source>
</reference>
<accession>A0AA97AJJ4</accession>
<dbReference type="AlphaFoldDB" id="A0AA97AJJ4"/>
<dbReference type="RefSeq" id="WP_316436387.1">
    <property type="nucleotide sequence ID" value="NZ_CP053587.1"/>
</dbReference>
<name>A0AA97AJJ4_9CYAN</name>
<proteinExistence type="predicted"/>
<gene>
    <name evidence="1" type="ORF">HJG54_34160</name>
</gene>